<dbReference type="PANTHER" id="PTHR11070">
    <property type="entry name" value="UVRD / RECB / PCRA DNA HELICASE FAMILY MEMBER"/>
    <property type="match status" value="1"/>
</dbReference>
<dbReference type="InterPro" id="IPR027417">
    <property type="entry name" value="P-loop_NTPase"/>
</dbReference>
<dbReference type="PANTHER" id="PTHR11070:SF2">
    <property type="entry name" value="ATP-DEPENDENT DNA HELICASE SRS2"/>
    <property type="match status" value="1"/>
</dbReference>
<dbReference type="Pfam" id="PF13538">
    <property type="entry name" value="UvrD_C_2"/>
    <property type="match status" value="1"/>
</dbReference>
<evidence type="ECO:0000256" key="1">
    <source>
        <dbReference type="ARBA" id="ARBA00034923"/>
    </source>
</evidence>
<name>A0ABX8DG66_9GAMM</name>
<keyword evidence="4" id="KW-0547">Nucleotide-binding</keyword>
<sequence length="704" mass="80902">MEKIIASEIPPNGLDSELIDIIERNVCRLQLQESILYYGFPVFKDYDNISIKSKFCILSKKHGIILLETATNNNINEKDQNLSQLFNILDSTLKKSKKLRVKKRDIAIGLESYIYTNDNKFDTIDLENDCINSHAELLETISDLATDAINDDLFDECRSIIEGAKALTKYSKRTKQSDDPTTKLNILIALEEEIQNFDEDQRKIAISLINGPQRIRGLAGSGKTVVLAMKAAHIHLQHPEKKILFTFYTKSLYGLIRDSISNFYRHFSGHEPNWDYIDVLHSWGGRTIDGVYYNACSDNSILPMSFSEAKISKPSDPFSAVCKKIENKEINQKYDYILIDEAQDLPNEFFHICYKLAIGESGESKNIVWAYDDLQSIFNVYQRTPTELFGKDEKNEPKVDLEKFKLNLRFNQSNDLVLYKCYRNPLEVLVTAHALGFGIYSDKPVQMLENREHWEDVGYSVEENLELEVGSQTIIKRDVSNSPLSIYQYQSKTDIIQYEKFGNIDDECRWITNNIEKLINEGIKQHDILVICLDDRYAKRYFSRISTNLAYKSIRSNNLLISSSAAPPFLLDEMVTLSTVHRAKGNEAAVVFCAGIDALYFQRNIRSGRNKIFTAFTRTKAWLKVSGVGNAAQFFFDEIETSLHNSPSLIFNVPDKKEIETIQRDLNSKPQELRKLQKLYNDLLEKGFTEEEIQMELDLTKGEF</sequence>
<organism evidence="4 5">
    <name type="scientific">Shewanella dokdonensis</name>
    <dbReference type="NCBI Taxonomy" id="712036"/>
    <lineage>
        <taxon>Bacteria</taxon>
        <taxon>Pseudomonadati</taxon>
        <taxon>Pseudomonadota</taxon>
        <taxon>Gammaproteobacteria</taxon>
        <taxon>Alteromonadales</taxon>
        <taxon>Shewanellaceae</taxon>
        <taxon>Shewanella</taxon>
    </lineage>
</organism>
<keyword evidence="4" id="KW-0067">ATP-binding</keyword>
<protein>
    <recommendedName>
        <fullName evidence="1">DNA 3'-5' helicase II</fullName>
    </recommendedName>
</protein>
<gene>
    <name evidence="4" type="ORF">KHX94_03260</name>
</gene>
<dbReference type="Proteomes" id="UP000676428">
    <property type="component" value="Chromosome"/>
</dbReference>
<dbReference type="SUPFAM" id="SSF52540">
    <property type="entry name" value="P-loop containing nucleoside triphosphate hydrolases"/>
    <property type="match status" value="1"/>
</dbReference>
<dbReference type="GO" id="GO:0004386">
    <property type="term" value="F:helicase activity"/>
    <property type="evidence" value="ECO:0007669"/>
    <property type="project" value="UniProtKB-KW"/>
</dbReference>
<feature type="domain" description="Helicase/UvrB N-terminal" evidence="2">
    <location>
        <begin position="218"/>
        <end position="342"/>
    </location>
</feature>
<feature type="domain" description="UvrD-like helicase C-terminal" evidence="3">
    <location>
        <begin position="575"/>
        <end position="623"/>
    </location>
</feature>
<keyword evidence="5" id="KW-1185">Reference proteome</keyword>
<dbReference type="EMBL" id="CP074572">
    <property type="protein sequence ID" value="QVK23734.1"/>
    <property type="molecule type" value="Genomic_DNA"/>
</dbReference>
<proteinExistence type="predicted"/>
<evidence type="ECO:0000259" key="3">
    <source>
        <dbReference type="Pfam" id="PF13538"/>
    </source>
</evidence>
<reference evidence="4 5" key="1">
    <citation type="journal article" date="2012" name="Int. J. Syst. Evol. Microbiol.">
        <title>Shewanella dokdonensis sp. nov., isolated from seawater.</title>
        <authorList>
            <person name="Sung H.R."/>
            <person name="Yoon J.H."/>
            <person name="Ghim S.Y."/>
        </authorList>
    </citation>
    <scope>NUCLEOTIDE SEQUENCE [LARGE SCALE GENOMIC DNA]</scope>
    <source>
        <strain evidence="4 5">DSM 23626</strain>
    </source>
</reference>
<evidence type="ECO:0000259" key="2">
    <source>
        <dbReference type="Pfam" id="PF04851"/>
    </source>
</evidence>
<keyword evidence="4" id="KW-0347">Helicase</keyword>
<dbReference type="InterPro" id="IPR006935">
    <property type="entry name" value="Helicase/UvrB_N"/>
</dbReference>
<dbReference type="InterPro" id="IPR000212">
    <property type="entry name" value="DNA_helicase_UvrD/REP"/>
</dbReference>
<keyword evidence="4" id="KW-0378">Hydrolase</keyword>
<evidence type="ECO:0000313" key="5">
    <source>
        <dbReference type="Proteomes" id="UP000676428"/>
    </source>
</evidence>
<dbReference type="RefSeq" id="WP_213682351.1">
    <property type="nucleotide sequence ID" value="NZ_CP074572.1"/>
</dbReference>
<dbReference type="Gene3D" id="3.40.50.300">
    <property type="entry name" value="P-loop containing nucleotide triphosphate hydrolases"/>
    <property type="match status" value="2"/>
</dbReference>
<accession>A0ABX8DG66</accession>
<evidence type="ECO:0000313" key="4">
    <source>
        <dbReference type="EMBL" id="QVK23734.1"/>
    </source>
</evidence>
<dbReference type="Pfam" id="PF04851">
    <property type="entry name" value="ResIII"/>
    <property type="match status" value="1"/>
</dbReference>
<dbReference type="InterPro" id="IPR027785">
    <property type="entry name" value="UvrD-like_helicase_C"/>
</dbReference>